<evidence type="ECO:0000313" key="1">
    <source>
        <dbReference type="EMBL" id="GAH75939.1"/>
    </source>
</evidence>
<sequence length="30" mass="3541">MTTEIEALKNHLKKNNNDATIWIKLGYAYF</sequence>
<dbReference type="AlphaFoldDB" id="X1JC51"/>
<gene>
    <name evidence="1" type="ORF">S03H2_42373</name>
</gene>
<reference evidence="1" key="1">
    <citation type="journal article" date="2014" name="Front. Microbiol.">
        <title>High frequency of phylogenetically diverse reductive dehalogenase-homologous genes in deep subseafloor sedimentary metagenomes.</title>
        <authorList>
            <person name="Kawai M."/>
            <person name="Futagami T."/>
            <person name="Toyoda A."/>
            <person name="Takaki Y."/>
            <person name="Nishi S."/>
            <person name="Hori S."/>
            <person name="Arai W."/>
            <person name="Tsubouchi T."/>
            <person name="Morono Y."/>
            <person name="Uchiyama I."/>
            <person name="Ito T."/>
            <person name="Fujiyama A."/>
            <person name="Inagaki F."/>
            <person name="Takami H."/>
        </authorList>
    </citation>
    <scope>NUCLEOTIDE SEQUENCE</scope>
    <source>
        <strain evidence="1">Expedition CK06-06</strain>
    </source>
</reference>
<comment type="caution">
    <text evidence="1">The sequence shown here is derived from an EMBL/GenBank/DDBJ whole genome shotgun (WGS) entry which is preliminary data.</text>
</comment>
<feature type="non-terminal residue" evidence="1">
    <location>
        <position position="30"/>
    </location>
</feature>
<name>X1JC51_9ZZZZ</name>
<proteinExistence type="predicted"/>
<organism evidence="1">
    <name type="scientific">marine sediment metagenome</name>
    <dbReference type="NCBI Taxonomy" id="412755"/>
    <lineage>
        <taxon>unclassified sequences</taxon>
        <taxon>metagenomes</taxon>
        <taxon>ecological metagenomes</taxon>
    </lineage>
</organism>
<accession>X1JC51</accession>
<protein>
    <submittedName>
        <fullName evidence="1">Uncharacterized protein</fullName>
    </submittedName>
</protein>
<dbReference type="EMBL" id="BARU01026372">
    <property type="protein sequence ID" value="GAH75939.1"/>
    <property type="molecule type" value="Genomic_DNA"/>
</dbReference>